<feature type="binding site" evidence="2">
    <location>
        <begin position="211"/>
        <end position="218"/>
    </location>
    <ligand>
        <name>ATP</name>
        <dbReference type="ChEBI" id="CHEBI:30616"/>
    </ligand>
</feature>
<dbReference type="PANTHER" id="PTHR13504">
    <property type="entry name" value="FIDO DOMAIN-CONTAINING PROTEIN DDB_G0283145"/>
    <property type="match status" value="1"/>
</dbReference>
<name>A0A5B7X138_9FLAO</name>
<dbReference type="Proteomes" id="UP000309016">
    <property type="component" value="Chromosome"/>
</dbReference>
<proteinExistence type="predicted"/>
<dbReference type="GO" id="GO:0005524">
    <property type="term" value="F:ATP binding"/>
    <property type="evidence" value="ECO:0007669"/>
    <property type="project" value="UniProtKB-KW"/>
</dbReference>
<reference evidence="4 5" key="1">
    <citation type="submission" date="2019-06" db="EMBL/GenBank/DDBJ databases">
        <title>Complete genome sequence of Antarcticibacterium flavum KCTC 52984T from an Antarctic marine sediment.</title>
        <authorList>
            <person name="Lee Y.M."/>
            <person name="Shin S.C."/>
        </authorList>
    </citation>
    <scope>NUCLEOTIDE SEQUENCE [LARGE SCALE GENOMIC DNA]</scope>
    <source>
        <strain evidence="4 5">KCTC 52984</strain>
    </source>
</reference>
<dbReference type="KEGG" id="afla:FHG64_06460"/>
<feature type="active site" evidence="1">
    <location>
        <position position="207"/>
    </location>
</feature>
<dbReference type="InterPro" id="IPR025230">
    <property type="entry name" value="DUF4172"/>
</dbReference>
<dbReference type="PROSITE" id="PS51459">
    <property type="entry name" value="FIDO"/>
    <property type="match status" value="1"/>
</dbReference>
<dbReference type="OrthoDB" id="9814400at2"/>
<dbReference type="InterPro" id="IPR036597">
    <property type="entry name" value="Fido-like_dom_sf"/>
</dbReference>
<evidence type="ECO:0000313" key="5">
    <source>
        <dbReference type="Proteomes" id="UP000309016"/>
    </source>
</evidence>
<accession>A0A5B7X138</accession>
<dbReference type="Gene3D" id="1.10.3290.10">
    <property type="entry name" value="Fido-like domain"/>
    <property type="match status" value="1"/>
</dbReference>
<evidence type="ECO:0000259" key="3">
    <source>
        <dbReference type="PROSITE" id="PS51459"/>
    </source>
</evidence>
<feature type="domain" description="Fido" evidence="3">
    <location>
        <begin position="114"/>
        <end position="270"/>
    </location>
</feature>
<dbReference type="PANTHER" id="PTHR13504:SF33">
    <property type="entry name" value="FIC FAMILY PROTEIN"/>
    <property type="match status" value="1"/>
</dbReference>
<gene>
    <name evidence="4" type="ORF">FHG64_06460</name>
</gene>
<dbReference type="Gene3D" id="1.10.10.10">
    <property type="entry name" value="Winged helix-like DNA-binding domain superfamily/Winged helix DNA-binding domain"/>
    <property type="match status" value="1"/>
</dbReference>
<evidence type="ECO:0000256" key="1">
    <source>
        <dbReference type="PIRSR" id="PIRSR640198-1"/>
    </source>
</evidence>
<dbReference type="InterPro" id="IPR003812">
    <property type="entry name" value="Fido"/>
</dbReference>
<dbReference type="EMBL" id="CP040812">
    <property type="protein sequence ID" value="QCY69077.1"/>
    <property type="molecule type" value="Genomic_DNA"/>
</dbReference>
<dbReference type="Pfam" id="PF13776">
    <property type="entry name" value="DUF4172"/>
    <property type="match status" value="1"/>
</dbReference>
<dbReference type="InterPro" id="IPR040198">
    <property type="entry name" value="Fido_containing"/>
</dbReference>
<keyword evidence="5" id="KW-1185">Reference proteome</keyword>
<keyword evidence="2" id="KW-0067">ATP-binding</keyword>
<protein>
    <submittedName>
        <fullName evidence="4">Fic family protein</fullName>
    </submittedName>
</protein>
<organism evidence="4 5">
    <name type="scientific">Antarcticibacterium flavum</name>
    <dbReference type="NCBI Taxonomy" id="2058175"/>
    <lineage>
        <taxon>Bacteria</taxon>
        <taxon>Pseudomonadati</taxon>
        <taxon>Bacteroidota</taxon>
        <taxon>Flavobacteriia</taxon>
        <taxon>Flavobacteriales</taxon>
        <taxon>Flavobacteriaceae</taxon>
        <taxon>Antarcticibacterium</taxon>
    </lineage>
</organism>
<dbReference type="Pfam" id="PF02661">
    <property type="entry name" value="Fic"/>
    <property type="match status" value="1"/>
</dbReference>
<dbReference type="InterPro" id="IPR036388">
    <property type="entry name" value="WH-like_DNA-bd_sf"/>
</dbReference>
<feature type="binding site" evidence="2">
    <location>
        <begin position="248"/>
        <end position="249"/>
    </location>
    <ligand>
        <name>ATP</name>
        <dbReference type="ChEBI" id="CHEBI:30616"/>
    </ligand>
</feature>
<evidence type="ECO:0000256" key="2">
    <source>
        <dbReference type="PIRSR" id="PIRSR640198-2"/>
    </source>
</evidence>
<keyword evidence="2" id="KW-0547">Nucleotide-binding</keyword>
<dbReference type="RefSeq" id="WP_139065653.1">
    <property type="nucleotide sequence ID" value="NZ_CP040812.1"/>
</dbReference>
<sequence length="368" mass="42133">MKYNWQQKDWPNFTYSTEEVEVQLFEFSERAGKINALLQSLPEEIRVETVIELLVAEAVKTSAIEGEYLDRMDVMSSIKKNLGLLPGHHNTDDKRAEGIAELMTDAQKSFNEALSEETLLNWHRMLMKGNSSLEAGKWRTHEEPMQVVSGALGREIIHYEAPPSKRVPGEMKQFISWFNLTGKNAEKEIKKPVIRAAIAHLYFESIHPFEDGNGRIGRAIAEKALSQTVKRPILLSLSDAMERRKKDYYNALMLAQRSNEITPWIKYFVNTTLQAQISAEKIIEFSLYKARFFDKYKNDLNERQIKVIRRILKEGPGGFEGGLNVRKYIGITKTSKATATRDLQDLLQNDIIVKNGSGKNTSYFLNLK</sequence>
<dbReference type="SUPFAM" id="SSF140931">
    <property type="entry name" value="Fic-like"/>
    <property type="match status" value="1"/>
</dbReference>
<evidence type="ECO:0000313" key="4">
    <source>
        <dbReference type="EMBL" id="QCY69077.1"/>
    </source>
</evidence>
<dbReference type="AlphaFoldDB" id="A0A5B7X138"/>